<dbReference type="RefSeq" id="XP_050934992.1">
    <property type="nucleotide sequence ID" value="XM_051079035.1"/>
</dbReference>
<protein>
    <submittedName>
        <fullName evidence="3">Uncharacterized protein LOC127143829</fullName>
    </submittedName>
</protein>
<keyword evidence="2" id="KW-1185">Reference proteome</keyword>
<dbReference type="PANTHER" id="PTHR31635">
    <property type="entry name" value="REVERSE TRANSCRIPTASE DOMAIN-CONTAINING PROTEIN-RELATED"/>
    <property type="match status" value="1"/>
</dbReference>
<dbReference type="GeneID" id="127143829"/>
<organism evidence="2 3">
    <name type="scientific">Cucumis melo</name>
    <name type="common">Muskmelon</name>
    <dbReference type="NCBI Taxonomy" id="3656"/>
    <lineage>
        <taxon>Eukaryota</taxon>
        <taxon>Viridiplantae</taxon>
        <taxon>Streptophyta</taxon>
        <taxon>Embryophyta</taxon>
        <taxon>Tracheophyta</taxon>
        <taxon>Spermatophyta</taxon>
        <taxon>Magnoliopsida</taxon>
        <taxon>eudicotyledons</taxon>
        <taxon>Gunneridae</taxon>
        <taxon>Pentapetalae</taxon>
        <taxon>rosids</taxon>
        <taxon>fabids</taxon>
        <taxon>Cucurbitales</taxon>
        <taxon>Cucurbitaceae</taxon>
        <taxon>Benincaseae</taxon>
        <taxon>Cucumis</taxon>
    </lineage>
</organism>
<evidence type="ECO:0000313" key="3">
    <source>
        <dbReference type="RefSeq" id="XP_050934992.1"/>
    </source>
</evidence>
<accession>A0ABM3KB36</accession>
<dbReference type="PANTHER" id="PTHR31635:SF196">
    <property type="entry name" value="REVERSE TRANSCRIPTASE DOMAIN-CONTAINING PROTEIN-RELATED"/>
    <property type="match status" value="1"/>
</dbReference>
<dbReference type="Pfam" id="PF00078">
    <property type="entry name" value="RVT_1"/>
    <property type="match status" value="1"/>
</dbReference>
<name>A0ABM3KB36_CUCME</name>
<evidence type="ECO:0000259" key="1">
    <source>
        <dbReference type="Pfam" id="PF00078"/>
    </source>
</evidence>
<reference evidence="3" key="1">
    <citation type="submission" date="2025-08" db="UniProtKB">
        <authorList>
            <consortium name="RefSeq"/>
        </authorList>
    </citation>
    <scope>IDENTIFICATION</scope>
    <source>
        <tissue evidence="3">Stem</tissue>
    </source>
</reference>
<proteinExistence type="predicted"/>
<dbReference type="Proteomes" id="UP001652600">
    <property type="component" value="Chromosome 11"/>
</dbReference>
<dbReference type="InterPro" id="IPR000477">
    <property type="entry name" value="RT_dom"/>
</dbReference>
<gene>
    <name evidence="3" type="primary">LOC127143829</name>
</gene>
<feature type="domain" description="Reverse transcriptase" evidence="1">
    <location>
        <begin position="1"/>
        <end position="88"/>
    </location>
</feature>
<sequence>MTKAIANRLKSTLPITISPIQLAFVKGRQITDVILMANEAVDFWLTSKTKGYILKLDIKKAFDKVRWDFIDYMLKVKNYPLKWRSWIKAYDILVFIEDDNRVIKSLQKAIFLSEAASGLTINRSKSSITLVNIPTNKSAEVANLWNFPTRSFPIEYLGVPLGGKPNSKGFWINIVDEIQKKLNGWKYS</sequence>
<evidence type="ECO:0000313" key="2">
    <source>
        <dbReference type="Proteomes" id="UP001652600"/>
    </source>
</evidence>